<keyword evidence="2" id="KW-1185">Reference proteome</keyword>
<sequence>MSPHAPLTSSIDIRFELEDHVPNIHGFGLAAAAAAGVRAGYPTVLPAHYGIASVSHQCSMAQHFDICQHKRRRMPLQLHLTRQKSDLLTLDYSRDEASGVSGRLATWQPAAHLD</sequence>
<protein>
    <submittedName>
        <fullName evidence="1">Uncharacterized protein</fullName>
    </submittedName>
</protein>
<evidence type="ECO:0000313" key="1">
    <source>
        <dbReference type="EMBL" id="OWR42174.1"/>
    </source>
</evidence>
<gene>
    <name evidence="1" type="ORF">KGM_201507</name>
</gene>
<name>A0A212EL08_DANPL</name>
<comment type="caution">
    <text evidence="1">The sequence shown here is derived from an EMBL/GenBank/DDBJ whole genome shotgun (WGS) entry which is preliminary data.</text>
</comment>
<proteinExistence type="predicted"/>
<dbReference type="AlphaFoldDB" id="A0A212EL08"/>
<dbReference type="EMBL" id="AGBW02014161">
    <property type="protein sequence ID" value="OWR42174.1"/>
    <property type="molecule type" value="Genomic_DNA"/>
</dbReference>
<organism evidence="1 2">
    <name type="scientific">Danaus plexippus plexippus</name>
    <dbReference type="NCBI Taxonomy" id="278856"/>
    <lineage>
        <taxon>Eukaryota</taxon>
        <taxon>Metazoa</taxon>
        <taxon>Ecdysozoa</taxon>
        <taxon>Arthropoda</taxon>
        <taxon>Hexapoda</taxon>
        <taxon>Insecta</taxon>
        <taxon>Pterygota</taxon>
        <taxon>Neoptera</taxon>
        <taxon>Endopterygota</taxon>
        <taxon>Lepidoptera</taxon>
        <taxon>Glossata</taxon>
        <taxon>Ditrysia</taxon>
        <taxon>Papilionoidea</taxon>
        <taxon>Nymphalidae</taxon>
        <taxon>Danainae</taxon>
        <taxon>Danaini</taxon>
        <taxon>Danaina</taxon>
        <taxon>Danaus</taxon>
        <taxon>Danaus</taxon>
    </lineage>
</organism>
<accession>A0A212EL08</accession>
<dbReference type="Proteomes" id="UP000007151">
    <property type="component" value="Unassembled WGS sequence"/>
</dbReference>
<reference evidence="1 2" key="1">
    <citation type="journal article" date="2011" name="Cell">
        <title>The monarch butterfly genome yields insights into long-distance migration.</title>
        <authorList>
            <person name="Zhan S."/>
            <person name="Merlin C."/>
            <person name="Boore J.L."/>
            <person name="Reppert S.M."/>
        </authorList>
    </citation>
    <scope>NUCLEOTIDE SEQUENCE [LARGE SCALE GENOMIC DNA]</scope>
    <source>
        <strain evidence="1">F-2</strain>
    </source>
</reference>
<dbReference type="KEGG" id="dpl:KGM_201507"/>
<evidence type="ECO:0000313" key="2">
    <source>
        <dbReference type="Proteomes" id="UP000007151"/>
    </source>
</evidence>
<dbReference type="InParanoid" id="A0A212EL08"/>